<comment type="similarity">
    <text evidence="3">Belongs to the binding-protein-dependent transport system permease family. HisMQ subfamily.</text>
</comment>
<feature type="transmembrane region" description="Helical" evidence="10">
    <location>
        <begin position="30"/>
        <end position="56"/>
    </location>
</feature>
<dbReference type="eggNOG" id="COG0765">
    <property type="taxonomic scope" value="Bacteria"/>
</dbReference>
<feature type="transmembrane region" description="Helical" evidence="10">
    <location>
        <begin position="68"/>
        <end position="89"/>
    </location>
</feature>
<keyword evidence="6 10" id="KW-0812">Transmembrane</keyword>
<evidence type="ECO:0000256" key="8">
    <source>
        <dbReference type="ARBA" id="ARBA00022989"/>
    </source>
</evidence>
<dbReference type="HOGENOM" id="CLU_019602_1_1_5"/>
<feature type="transmembrane region" description="Helical" evidence="10">
    <location>
        <begin position="101"/>
        <end position="122"/>
    </location>
</feature>
<evidence type="ECO:0000256" key="4">
    <source>
        <dbReference type="ARBA" id="ARBA00022448"/>
    </source>
</evidence>
<dbReference type="Pfam" id="PF00528">
    <property type="entry name" value="BPD_transp_1"/>
    <property type="match status" value="1"/>
</dbReference>
<dbReference type="PROSITE" id="PS50928">
    <property type="entry name" value="ABC_TM1"/>
    <property type="match status" value="1"/>
</dbReference>
<dbReference type="SUPFAM" id="SSF161098">
    <property type="entry name" value="MetI-like"/>
    <property type="match status" value="1"/>
</dbReference>
<dbReference type="InterPro" id="IPR000515">
    <property type="entry name" value="MetI-like"/>
</dbReference>
<sequence length="229" mass="25012">MLWSERAARMGYTLNFAAVWRNFDFLLSGLALSLGLAVISILIGAAIGLVVAFALTSKNRFAVVPARIYVTVIRNLPILVLVLFVFFALPQMGLRLDKIKSFVLVLSLYSGAYLAEVFRAGLLSIPRGLTEAGLAIGLTGMQIRSSIIAPLMLRNVLPSLSSTIISLFKDTSLAAAIAVPELTFAARKINVESFRVIETWMVTSALYVATCFLIAAVMRFVERRLALPR</sequence>
<dbReference type="PANTHER" id="PTHR30614">
    <property type="entry name" value="MEMBRANE COMPONENT OF AMINO ACID ABC TRANSPORTER"/>
    <property type="match status" value="1"/>
</dbReference>
<evidence type="ECO:0000313" key="12">
    <source>
        <dbReference type="EMBL" id="CAK11786.1"/>
    </source>
</evidence>
<feature type="transmembrane region" description="Helical" evidence="10">
    <location>
        <begin position="200"/>
        <end position="221"/>
    </location>
</feature>
<dbReference type="GO" id="GO:0043190">
    <property type="term" value="C:ATP-binding cassette (ABC) transporter complex"/>
    <property type="evidence" value="ECO:0007669"/>
    <property type="project" value="InterPro"/>
</dbReference>
<feature type="domain" description="ABC transmembrane type-1" evidence="11">
    <location>
        <begin position="30"/>
        <end position="218"/>
    </location>
</feature>
<dbReference type="AlphaFoldDB" id="Q1M531"/>
<protein>
    <submittedName>
        <fullName evidence="12">Permease component of ABC transporter</fullName>
    </submittedName>
</protein>
<evidence type="ECO:0000313" key="13">
    <source>
        <dbReference type="Proteomes" id="UP000006575"/>
    </source>
</evidence>
<dbReference type="InterPro" id="IPR035906">
    <property type="entry name" value="MetI-like_sf"/>
</dbReference>
<geneLocation type="plasmid" evidence="13">
    <name>pRL12</name>
</geneLocation>
<keyword evidence="4 10" id="KW-0813">Transport</keyword>
<keyword evidence="5" id="KW-1003">Cell membrane</keyword>
<dbReference type="GO" id="GO:0022857">
    <property type="term" value="F:transmembrane transporter activity"/>
    <property type="evidence" value="ECO:0007669"/>
    <property type="project" value="InterPro"/>
</dbReference>
<evidence type="ECO:0000256" key="5">
    <source>
        <dbReference type="ARBA" id="ARBA00022475"/>
    </source>
</evidence>
<comment type="function">
    <text evidence="1">Part of the binding-protein-dependent transport system for glutamine; probably responsible for the translocation of the substrate across the membrane.</text>
</comment>
<gene>
    <name evidence="12" type="ordered locus">pRL120072</name>
</gene>
<accession>Q1M531</accession>
<keyword evidence="9 10" id="KW-0472">Membrane</keyword>
<reference evidence="12 13" key="1">
    <citation type="journal article" date="2006" name="Genome Biol.">
        <title>The genome of Rhizobium leguminosarum has recognizable core and accessory components.</title>
        <authorList>
            <person name="Young J.W."/>
            <person name="Crossman L.C."/>
            <person name="Johnston A.W.B."/>
            <person name="Thomson N.R."/>
            <person name="Ghazoui Z.F."/>
            <person name="Hull K.H."/>
            <person name="Wexler M."/>
            <person name="Curson A.R.J."/>
            <person name="Todd J.D."/>
            <person name="Poole P.S."/>
            <person name="Mauchline T.H."/>
            <person name="East A.K."/>
            <person name="Quail M.A."/>
            <person name="Churcher C."/>
            <person name="Arrowsmith C."/>
            <person name="Cherevach A."/>
            <person name="Chillingworth T."/>
            <person name="Clarke K."/>
            <person name="Cronin A."/>
            <person name="Davis P."/>
            <person name="Fraser A."/>
            <person name="Hance Z."/>
            <person name="Hauser H."/>
            <person name="Jagels K."/>
            <person name="Moule S."/>
            <person name="Mungall K."/>
            <person name="Norbertczak H."/>
            <person name="Rabbinowitsch E."/>
            <person name="Sanders M."/>
            <person name="Simmonds M."/>
            <person name="Whitehead S."/>
            <person name="Parkhill J."/>
        </authorList>
    </citation>
    <scope>NUCLEOTIDE SEQUENCE [LARGE SCALE GENOMIC DNA]</scope>
    <source>
        <strain evidence="13">DSM 114642 / LMG 32736 / 3841</strain>
    </source>
</reference>
<keyword evidence="7" id="KW-0029">Amino-acid transport</keyword>
<dbReference type="KEGG" id="rle:pRL120072"/>
<name>Q1M531_RHIJ3</name>
<evidence type="ECO:0000259" key="11">
    <source>
        <dbReference type="PROSITE" id="PS50928"/>
    </source>
</evidence>
<dbReference type="CDD" id="cd06261">
    <property type="entry name" value="TM_PBP2"/>
    <property type="match status" value="1"/>
</dbReference>
<dbReference type="Proteomes" id="UP000006575">
    <property type="component" value="Plasmid pRL12"/>
</dbReference>
<dbReference type="InterPro" id="IPR043429">
    <property type="entry name" value="ArtM/GltK/GlnP/TcyL/YhdX-like"/>
</dbReference>
<dbReference type="NCBIfam" id="TIGR01726">
    <property type="entry name" value="HEQRo_perm_3TM"/>
    <property type="match status" value="1"/>
</dbReference>
<dbReference type="InterPro" id="IPR010065">
    <property type="entry name" value="AA_ABC_transptr_permease_3TM"/>
</dbReference>
<evidence type="ECO:0000256" key="3">
    <source>
        <dbReference type="ARBA" id="ARBA00010072"/>
    </source>
</evidence>
<evidence type="ECO:0000256" key="10">
    <source>
        <dbReference type="RuleBase" id="RU363032"/>
    </source>
</evidence>
<proteinExistence type="inferred from homology"/>
<dbReference type="Gene3D" id="1.10.3720.10">
    <property type="entry name" value="MetI-like"/>
    <property type="match status" value="1"/>
</dbReference>
<keyword evidence="13" id="KW-1185">Reference proteome</keyword>
<evidence type="ECO:0000256" key="1">
    <source>
        <dbReference type="ARBA" id="ARBA00003159"/>
    </source>
</evidence>
<organism evidence="12 13">
    <name type="scientific">Rhizobium johnstonii (strain DSM 114642 / LMG 32736 / 3841)</name>
    <name type="common">Rhizobium leguminosarum bv. viciae</name>
    <dbReference type="NCBI Taxonomy" id="216596"/>
    <lineage>
        <taxon>Bacteria</taxon>
        <taxon>Pseudomonadati</taxon>
        <taxon>Pseudomonadota</taxon>
        <taxon>Alphaproteobacteria</taxon>
        <taxon>Hyphomicrobiales</taxon>
        <taxon>Rhizobiaceae</taxon>
        <taxon>Rhizobium/Agrobacterium group</taxon>
        <taxon>Rhizobium</taxon>
        <taxon>Rhizobium johnstonii</taxon>
    </lineage>
</organism>
<dbReference type="EnsemblBacteria" id="CAK11786">
    <property type="protein sequence ID" value="CAK11786"/>
    <property type="gene ID" value="pRL120072"/>
</dbReference>
<evidence type="ECO:0000256" key="7">
    <source>
        <dbReference type="ARBA" id="ARBA00022970"/>
    </source>
</evidence>
<keyword evidence="8 10" id="KW-1133">Transmembrane helix</keyword>
<comment type="subcellular location">
    <subcellularLocation>
        <location evidence="2">Cell inner membrane</location>
        <topology evidence="2">Multi-pass membrane protein</topology>
    </subcellularLocation>
    <subcellularLocation>
        <location evidence="10">Cell membrane</location>
        <topology evidence="10">Multi-pass membrane protein</topology>
    </subcellularLocation>
</comment>
<evidence type="ECO:0000256" key="6">
    <source>
        <dbReference type="ARBA" id="ARBA00022692"/>
    </source>
</evidence>
<evidence type="ECO:0000256" key="9">
    <source>
        <dbReference type="ARBA" id="ARBA00023136"/>
    </source>
</evidence>
<dbReference type="GO" id="GO:0006865">
    <property type="term" value="P:amino acid transport"/>
    <property type="evidence" value="ECO:0007669"/>
    <property type="project" value="UniProtKB-KW"/>
</dbReference>
<evidence type="ECO:0000256" key="2">
    <source>
        <dbReference type="ARBA" id="ARBA00004429"/>
    </source>
</evidence>
<dbReference type="EMBL" id="AM236086">
    <property type="protein sequence ID" value="CAK11786.1"/>
    <property type="molecule type" value="Genomic_DNA"/>
</dbReference>
<dbReference type="PANTHER" id="PTHR30614:SF20">
    <property type="entry name" value="GLUTAMINE TRANSPORT SYSTEM PERMEASE PROTEIN GLNP"/>
    <property type="match status" value="1"/>
</dbReference>